<sequence length="153" mass="17080">MHITPGADPPVVLLVKASQSFVSDWTDEEKRTWVWGGIAVTAVSRYRSGQSCAVMATLFLVANYTLTDVHAPKLETNMTQRMDLSVRVACFSRLAAKHPTGQPWLSTHLGKTSFLNNRDTRLKRGTFYQAMAKWNLSLSFGSIDSLNPFQLSE</sequence>
<keyword evidence="2" id="KW-1185">Reference proteome</keyword>
<dbReference type="EMBL" id="KB320797">
    <property type="protein sequence ID" value="ELW62983.1"/>
    <property type="molecule type" value="Genomic_DNA"/>
</dbReference>
<reference evidence="2" key="1">
    <citation type="submission" date="2012-07" db="EMBL/GenBank/DDBJ databases">
        <title>Genome of the Chinese tree shrew, a rising model animal genetically related to primates.</title>
        <authorList>
            <person name="Zhang G."/>
            <person name="Fan Y."/>
            <person name="Yao Y."/>
            <person name="Huang Z."/>
        </authorList>
    </citation>
    <scope>NUCLEOTIDE SEQUENCE [LARGE SCALE GENOMIC DNA]</scope>
</reference>
<evidence type="ECO:0000313" key="1">
    <source>
        <dbReference type="EMBL" id="ELW62983.1"/>
    </source>
</evidence>
<organism evidence="1 2">
    <name type="scientific">Tupaia chinensis</name>
    <name type="common">Chinese tree shrew</name>
    <name type="synonym">Tupaia belangeri chinensis</name>
    <dbReference type="NCBI Taxonomy" id="246437"/>
    <lineage>
        <taxon>Eukaryota</taxon>
        <taxon>Metazoa</taxon>
        <taxon>Chordata</taxon>
        <taxon>Craniata</taxon>
        <taxon>Vertebrata</taxon>
        <taxon>Euteleostomi</taxon>
        <taxon>Mammalia</taxon>
        <taxon>Eutheria</taxon>
        <taxon>Euarchontoglires</taxon>
        <taxon>Scandentia</taxon>
        <taxon>Tupaiidae</taxon>
        <taxon>Tupaia</taxon>
    </lineage>
</organism>
<dbReference type="AlphaFoldDB" id="L9KJU2"/>
<dbReference type="InParanoid" id="L9KJU2"/>
<gene>
    <name evidence="1" type="ORF">TREES_T100001754</name>
</gene>
<name>L9KJU2_TUPCH</name>
<dbReference type="Proteomes" id="UP000011518">
    <property type="component" value="Unassembled WGS sequence"/>
</dbReference>
<accession>L9KJU2</accession>
<protein>
    <submittedName>
        <fullName evidence="1">Uncharacterized protein</fullName>
    </submittedName>
</protein>
<proteinExistence type="predicted"/>
<evidence type="ECO:0000313" key="2">
    <source>
        <dbReference type="Proteomes" id="UP000011518"/>
    </source>
</evidence>
<reference evidence="2" key="2">
    <citation type="journal article" date="2013" name="Nat. Commun.">
        <title>Genome of the Chinese tree shrew.</title>
        <authorList>
            <person name="Fan Y."/>
            <person name="Huang Z.Y."/>
            <person name="Cao C.C."/>
            <person name="Chen C.S."/>
            <person name="Chen Y.X."/>
            <person name="Fan D.D."/>
            <person name="He J."/>
            <person name="Hou H.L."/>
            <person name="Hu L."/>
            <person name="Hu X.T."/>
            <person name="Jiang X.T."/>
            <person name="Lai R."/>
            <person name="Lang Y.S."/>
            <person name="Liang B."/>
            <person name="Liao S.G."/>
            <person name="Mu D."/>
            <person name="Ma Y.Y."/>
            <person name="Niu Y.Y."/>
            <person name="Sun X.Q."/>
            <person name="Xia J.Q."/>
            <person name="Xiao J."/>
            <person name="Xiong Z.Q."/>
            <person name="Xu L."/>
            <person name="Yang L."/>
            <person name="Zhang Y."/>
            <person name="Zhao W."/>
            <person name="Zhao X.D."/>
            <person name="Zheng Y.T."/>
            <person name="Zhou J.M."/>
            <person name="Zhu Y.B."/>
            <person name="Zhang G.J."/>
            <person name="Wang J."/>
            <person name="Yao Y.G."/>
        </authorList>
    </citation>
    <scope>NUCLEOTIDE SEQUENCE [LARGE SCALE GENOMIC DNA]</scope>
</reference>